<keyword evidence="3" id="KW-1185">Reference proteome</keyword>
<feature type="compositionally biased region" description="Basic residues" evidence="1">
    <location>
        <begin position="25"/>
        <end position="34"/>
    </location>
</feature>
<evidence type="ECO:0000313" key="2">
    <source>
        <dbReference type="EMBL" id="GAA5506716.1"/>
    </source>
</evidence>
<dbReference type="EMBL" id="BAABRO010000003">
    <property type="protein sequence ID" value="GAA5506716.1"/>
    <property type="molecule type" value="Genomic_DNA"/>
</dbReference>
<feature type="compositionally biased region" description="Basic and acidic residues" evidence="1">
    <location>
        <begin position="15"/>
        <end position="24"/>
    </location>
</feature>
<reference evidence="2 3" key="1">
    <citation type="submission" date="2024-02" db="EMBL/GenBank/DDBJ databases">
        <title>Rhodopirellula caenicola NBRC 110016.</title>
        <authorList>
            <person name="Ichikawa N."/>
            <person name="Katano-Makiyama Y."/>
            <person name="Hidaka K."/>
        </authorList>
    </citation>
    <scope>NUCLEOTIDE SEQUENCE [LARGE SCALE GENOMIC DNA]</scope>
    <source>
        <strain evidence="2 3">NBRC 110016</strain>
    </source>
</reference>
<feature type="compositionally biased region" description="Low complexity" evidence="1">
    <location>
        <begin position="88"/>
        <end position="100"/>
    </location>
</feature>
<feature type="region of interest" description="Disordered" evidence="1">
    <location>
        <begin position="74"/>
        <end position="114"/>
    </location>
</feature>
<gene>
    <name evidence="2" type="ORF">Rcae01_02169</name>
</gene>
<dbReference type="Proteomes" id="UP001416858">
    <property type="component" value="Unassembled WGS sequence"/>
</dbReference>
<protein>
    <submittedName>
        <fullName evidence="2">Uncharacterized protein</fullName>
    </submittedName>
</protein>
<proteinExistence type="predicted"/>
<feature type="region of interest" description="Disordered" evidence="1">
    <location>
        <begin position="1"/>
        <end position="34"/>
    </location>
</feature>
<evidence type="ECO:0000313" key="3">
    <source>
        <dbReference type="Proteomes" id="UP001416858"/>
    </source>
</evidence>
<comment type="caution">
    <text evidence="2">The sequence shown here is derived from an EMBL/GenBank/DDBJ whole genome shotgun (WGS) entry which is preliminary data.</text>
</comment>
<sequence>MPCLKRVGQDDTDYDALKRRDGRRDHHSQRRRRRAFENTLSEGLQLYPCRILAYQLLPNHWHIAVPQVHRCQRYSHRGQSSVRRTGLSESTTPSTSNPPSAHQFRVYPASPTLP</sequence>
<evidence type="ECO:0000256" key="1">
    <source>
        <dbReference type="SAM" id="MobiDB-lite"/>
    </source>
</evidence>
<accession>A0ABP9VNG7</accession>
<organism evidence="2 3">
    <name type="scientific">Novipirellula caenicola</name>
    <dbReference type="NCBI Taxonomy" id="1536901"/>
    <lineage>
        <taxon>Bacteria</taxon>
        <taxon>Pseudomonadati</taxon>
        <taxon>Planctomycetota</taxon>
        <taxon>Planctomycetia</taxon>
        <taxon>Pirellulales</taxon>
        <taxon>Pirellulaceae</taxon>
        <taxon>Novipirellula</taxon>
    </lineage>
</organism>
<name>A0ABP9VNG7_9BACT</name>